<organism evidence="1 2">
    <name type="scientific">Cystoisospora suis</name>
    <dbReference type="NCBI Taxonomy" id="483139"/>
    <lineage>
        <taxon>Eukaryota</taxon>
        <taxon>Sar</taxon>
        <taxon>Alveolata</taxon>
        <taxon>Apicomplexa</taxon>
        <taxon>Conoidasida</taxon>
        <taxon>Coccidia</taxon>
        <taxon>Eucoccidiorida</taxon>
        <taxon>Eimeriorina</taxon>
        <taxon>Sarcocystidae</taxon>
        <taxon>Cystoisospora</taxon>
    </lineage>
</organism>
<proteinExistence type="predicted"/>
<name>A0A2C6JG81_9APIC</name>
<keyword evidence="2" id="KW-1185">Reference proteome</keyword>
<dbReference type="VEuPathDB" id="ToxoDB:CSUI_009632"/>
<comment type="caution">
    <text evidence="1">The sequence shown here is derived from an EMBL/GenBank/DDBJ whole genome shotgun (WGS) entry which is preliminary data.</text>
</comment>
<evidence type="ECO:0000313" key="2">
    <source>
        <dbReference type="Proteomes" id="UP000221165"/>
    </source>
</evidence>
<dbReference type="EMBL" id="MIGC01005825">
    <property type="protein sequence ID" value="PHJ16551.1"/>
    <property type="molecule type" value="Genomic_DNA"/>
</dbReference>
<dbReference type="GeneID" id="94432956"/>
<accession>A0A2C6JG81</accession>
<reference evidence="1 2" key="1">
    <citation type="journal article" date="2017" name="Int. J. Parasitol.">
        <title>The genome of the protozoan parasite Cystoisospora suis and a reverse vaccinology approach to identify vaccine candidates.</title>
        <authorList>
            <person name="Palmieri N."/>
            <person name="Shrestha A."/>
            <person name="Ruttkowski B."/>
            <person name="Beck T."/>
            <person name="Vogl C."/>
            <person name="Tomley F."/>
            <person name="Blake D.P."/>
            <person name="Joachim A."/>
        </authorList>
    </citation>
    <scope>NUCLEOTIDE SEQUENCE [LARGE SCALE GENOMIC DNA]</scope>
    <source>
        <strain evidence="1 2">Wien I</strain>
    </source>
</reference>
<dbReference type="Proteomes" id="UP000221165">
    <property type="component" value="Unassembled WGS sequence"/>
</dbReference>
<gene>
    <name evidence="1" type="ORF">CSUI_009632</name>
</gene>
<evidence type="ECO:0000313" key="1">
    <source>
        <dbReference type="EMBL" id="PHJ16551.1"/>
    </source>
</evidence>
<sequence length="64" mass="7346">MCDRTAGERKSLLSSLGEHGILHFTCLGLCFRFLLETVFLYQMLLCEGIEGSRREEHLDASRRV</sequence>
<dbReference type="AlphaFoldDB" id="A0A2C6JG81"/>
<protein>
    <submittedName>
        <fullName evidence="1">Uncharacterized protein</fullName>
    </submittedName>
</protein>
<dbReference type="RefSeq" id="XP_067918278.1">
    <property type="nucleotide sequence ID" value="XM_068069745.1"/>
</dbReference>